<reference evidence="1 2" key="1">
    <citation type="submission" date="2018-08" db="EMBL/GenBank/DDBJ databases">
        <title>A genome reference for cultivated species of the human gut microbiota.</title>
        <authorList>
            <person name="Zou Y."/>
            <person name="Xue W."/>
            <person name="Luo G."/>
        </authorList>
    </citation>
    <scope>NUCLEOTIDE SEQUENCE [LARGE SCALE GENOMIC DNA]</scope>
    <source>
        <strain evidence="1 2">OM08-14</strain>
    </source>
</reference>
<accession>A0A3E4VWA2</accession>
<feature type="non-terminal residue" evidence="1">
    <location>
        <position position="1"/>
    </location>
</feature>
<dbReference type="AlphaFoldDB" id="A0A3E4VWA2"/>
<organism evidence="1 2">
    <name type="scientific">Phocaeicola plebeius</name>
    <dbReference type="NCBI Taxonomy" id="310297"/>
    <lineage>
        <taxon>Bacteria</taxon>
        <taxon>Pseudomonadati</taxon>
        <taxon>Bacteroidota</taxon>
        <taxon>Bacteroidia</taxon>
        <taxon>Bacteroidales</taxon>
        <taxon>Bacteroidaceae</taxon>
        <taxon>Phocaeicola</taxon>
    </lineage>
</organism>
<sequence>GRLDARRTLKSLVADLRVNKMILNILILIRIKIKIYIINNPSKRENSSFEQLGYIIIMWY</sequence>
<dbReference type="EMBL" id="QSTF01000076">
    <property type="protein sequence ID" value="RGM34225.1"/>
    <property type="molecule type" value="Genomic_DNA"/>
</dbReference>
<evidence type="ECO:0000313" key="2">
    <source>
        <dbReference type="Proteomes" id="UP000260780"/>
    </source>
</evidence>
<gene>
    <name evidence="1" type="ORF">DXC17_17035</name>
</gene>
<protein>
    <submittedName>
        <fullName evidence="1">Uncharacterized protein</fullName>
    </submittedName>
</protein>
<dbReference type="Proteomes" id="UP000260780">
    <property type="component" value="Unassembled WGS sequence"/>
</dbReference>
<comment type="caution">
    <text evidence="1">The sequence shown here is derived from an EMBL/GenBank/DDBJ whole genome shotgun (WGS) entry which is preliminary data.</text>
</comment>
<evidence type="ECO:0000313" key="1">
    <source>
        <dbReference type="EMBL" id="RGM34225.1"/>
    </source>
</evidence>
<proteinExistence type="predicted"/>
<name>A0A3E4VWA2_9BACT</name>